<sequence length="94" mass="10995">MSAFLSLMQFDIGIMDLLWIFNVIRYITYDIHHGLRAKLDVTLTVGLFLESLGIAFIHNIFLLIPLFLVLIILTAWCISYVVYDQMKILDRTMR</sequence>
<dbReference type="EMBL" id="CP034726">
    <property type="protein sequence ID" value="QBP18533.1"/>
    <property type="molecule type" value="Genomic_DNA"/>
</dbReference>
<evidence type="ECO:0000256" key="1">
    <source>
        <dbReference type="SAM" id="Phobius"/>
    </source>
</evidence>
<feature type="transmembrane region" description="Helical" evidence="1">
    <location>
        <begin position="63"/>
        <end position="83"/>
    </location>
</feature>
<protein>
    <submittedName>
        <fullName evidence="2">Uncharacterized protein</fullName>
    </submittedName>
</protein>
<gene>
    <name evidence="2" type="ORF">ELX58_05175</name>
</gene>
<accession>A0A4P6ZLR3</accession>
<keyword evidence="1" id="KW-0472">Membrane</keyword>
<evidence type="ECO:0000313" key="2">
    <source>
        <dbReference type="EMBL" id="QBP18533.1"/>
    </source>
</evidence>
<keyword evidence="1" id="KW-0812">Transmembrane</keyword>
<organism evidence="2 3">
    <name type="scientific">Acetilactobacillus jinshanensis</name>
    <dbReference type="NCBI Taxonomy" id="1720083"/>
    <lineage>
        <taxon>Bacteria</taxon>
        <taxon>Bacillati</taxon>
        <taxon>Bacillota</taxon>
        <taxon>Bacilli</taxon>
        <taxon>Lactobacillales</taxon>
        <taxon>Lactobacillaceae</taxon>
        <taxon>Acetilactobacillus</taxon>
    </lineage>
</organism>
<name>A0A4P6ZLR3_9LACO</name>
<dbReference type="RefSeq" id="WP_133442092.1">
    <property type="nucleotide sequence ID" value="NZ_CP034726.1"/>
</dbReference>
<dbReference type="AlphaFoldDB" id="A0A4P6ZLR3"/>
<dbReference type="KEGG" id="lji:ELX58_05175"/>
<evidence type="ECO:0000313" key="3">
    <source>
        <dbReference type="Proteomes" id="UP000294321"/>
    </source>
</evidence>
<dbReference type="Proteomes" id="UP000294321">
    <property type="component" value="Chromosome"/>
</dbReference>
<reference evidence="3" key="1">
    <citation type="submission" date="2018-12" db="EMBL/GenBank/DDBJ databases">
        <title>A new species of lactobacillus.</title>
        <authorList>
            <person name="Jian Y."/>
            <person name="Xin L."/>
            <person name="Hong Z.J."/>
            <person name="Ming L.Z."/>
            <person name="Hong X.Z."/>
        </authorList>
    </citation>
    <scope>NUCLEOTIDE SEQUENCE [LARGE SCALE GENOMIC DNA]</scope>
    <source>
        <strain evidence="3">HSLZ-75</strain>
    </source>
</reference>
<proteinExistence type="predicted"/>
<keyword evidence="3" id="KW-1185">Reference proteome</keyword>
<keyword evidence="1" id="KW-1133">Transmembrane helix</keyword>